<dbReference type="InterPro" id="IPR000114">
    <property type="entry name" value="Ribosomal_uL16_bact-type"/>
</dbReference>
<sequence>MSVVLQTLRRTWSTMKGSLIAPTVTQVANITYFKRPPDYSHVEMPEKSRLPILPKVPTYQTGVRIPKMKKGLKHMRGPEMIHNKLIHKQYGIIALTGGRLKFGHLEMMRNTLGRQIDQKRMFLQWRIDAPWQAVVKRSQGTRMGGGKGNIHHYVTPVKAHRVIVELAGKCDYEEVERLLSNVAGLLPFKAMAVSQKMLEKMEAEAIREEEENQNRYTMKYLIQNNIQNCQTQMRQIDLSYFGKYV</sequence>
<gene>
    <name evidence="6" type="ORF">LSTR_LSTR011141</name>
</gene>
<protein>
    <recommendedName>
        <fullName evidence="4">Large ribosomal subunit protein uL16m</fullName>
    </recommendedName>
    <alternativeName>
        <fullName evidence="5">39S ribosomal protein L16, mitochondrial</fullName>
    </alternativeName>
</protein>
<evidence type="ECO:0000256" key="5">
    <source>
        <dbReference type="ARBA" id="ARBA00035440"/>
    </source>
</evidence>
<evidence type="ECO:0000256" key="1">
    <source>
        <dbReference type="ARBA" id="ARBA00008931"/>
    </source>
</evidence>
<dbReference type="GO" id="GO:0032543">
    <property type="term" value="P:mitochondrial translation"/>
    <property type="evidence" value="ECO:0007669"/>
    <property type="project" value="TreeGrafter"/>
</dbReference>
<keyword evidence="2" id="KW-0689">Ribosomal protein</keyword>
<dbReference type="InterPro" id="IPR016180">
    <property type="entry name" value="Ribosomal_uL16_dom"/>
</dbReference>
<dbReference type="InParanoid" id="A0A482X243"/>
<dbReference type="FunCoup" id="A0A482X243">
    <property type="interactions" value="535"/>
</dbReference>
<proteinExistence type="inferred from homology"/>
<dbReference type="GO" id="GO:0019843">
    <property type="term" value="F:rRNA binding"/>
    <property type="evidence" value="ECO:0007669"/>
    <property type="project" value="InterPro"/>
</dbReference>
<dbReference type="OrthoDB" id="268521at2759"/>
<dbReference type="AlphaFoldDB" id="A0A482X243"/>
<dbReference type="EMBL" id="QKKF02019649">
    <property type="protein sequence ID" value="RZF39732.1"/>
    <property type="molecule type" value="Genomic_DNA"/>
</dbReference>
<evidence type="ECO:0000313" key="6">
    <source>
        <dbReference type="EMBL" id="RZF39732.1"/>
    </source>
</evidence>
<comment type="caution">
    <text evidence="6">The sequence shown here is derived from an EMBL/GenBank/DDBJ whole genome shotgun (WGS) entry which is preliminary data.</text>
</comment>
<dbReference type="InterPro" id="IPR036920">
    <property type="entry name" value="Ribosomal_uL16_sf"/>
</dbReference>
<dbReference type="SUPFAM" id="SSF54686">
    <property type="entry name" value="Ribosomal protein L16p/L10e"/>
    <property type="match status" value="1"/>
</dbReference>
<reference evidence="6 7" key="1">
    <citation type="journal article" date="2017" name="Gigascience">
        <title>Genome sequence of the small brown planthopper, Laodelphax striatellus.</title>
        <authorList>
            <person name="Zhu J."/>
            <person name="Jiang F."/>
            <person name="Wang X."/>
            <person name="Yang P."/>
            <person name="Bao Y."/>
            <person name="Zhao W."/>
            <person name="Wang W."/>
            <person name="Lu H."/>
            <person name="Wang Q."/>
            <person name="Cui N."/>
            <person name="Li J."/>
            <person name="Chen X."/>
            <person name="Luo L."/>
            <person name="Yu J."/>
            <person name="Kang L."/>
            <person name="Cui F."/>
        </authorList>
    </citation>
    <scope>NUCLEOTIDE SEQUENCE [LARGE SCALE GENOMIC DNA]</scope>
    <source>
        <strain evidence="6">Lst14</strain>
    </source>
</reference>
<keyword evidence="7" id="KW-1185">Reference proteome</keyword>
<dbReference type="PANTHER" id="PTHR12220">
    <property type="entry name" value="50S/60S RIBOSOMAL PROTEIN L16"/>
    <property type="match status" value="1"/>
</dbReference>
<dbReference type="Gene3D" id="3.90.1170.10">
    <property type="entry name" value="Ribosomal protein L10e/L16"/>
    <property type="match status" value="1"/>
</dbReference>
<dbReference type="STRING" id="195883.A0A482X243"/>
<dbReference type="Proteomes" id="UP000291343">
    <property type="component" value="Unassembled WGS sequence"/>
</dbReference>
<evidence type="ECO:0000313" key="7">
    <source>
        <dbReference type="Proteomes" id="UP000291343"/>
    </source>
</evidence>
<dbReference type="GO" id="GO:0003735">
    <property type="term" value="F:structural constituent of ribosome"/>
    <property type="evidence" value="ECO:0007669"/>
    <property type="project" value="InterPro"/>
</dbReference>
<accession>A0A482X243</accession>
<keyword evidence="3" id="KW-0687">Ribonucleoprotein</keyword>
<evidence type="ECO:0000256" key="4">
    <source>
        <dbReference type="ARBA" id="ARBA00035302"/>
    </source>
</evidence>
<dbReference type="PANTHER" id="PTHR12220:SF13">
    <property type="entry name" value="LARGE RIBOSOMAL SUBUNIT PROTEIN UL16M"/>
    <property type="match status" value="1"/>
</dbReference>
<organism evidence="6 7">
    <name type="scientific">Laodelphax striatellus</name>
    <name type="common">Small brown planthopper</name>
    <name type="synonym">Delphax striatella</name>
    <dbReference type="NCBI Taxonomy" id="195883"/>
    <lineage>
        <taxon>Eukaryota</taxon>
        <taxon>Metazoa</taxon>
        <taxon>Ecdysozoa</taxon>
        <taxon>Arthropoda</taxon>
        <taxon>Hexapoda</taxon>
        <taxon>Insecta</taxon>
        <taxon>Pterygota</taxon>
        <taxon>Neoptera</taxon>
        <taxon>Paraneoptera</taxon>
        <taxon>Hemiptera</taxon>
        <taxon>Auchenorrhyncha</taxon>
        <taxon>Fulgoroidea</taxon>
        <taxon>Delphacidae</taxon>
        <taxon>Criomorphinae</taxon>
        <taxon>Laodelphax</taxon>
    </lineage>
</organism>
<name>A0A482X243_LAOST</name>
<evidence type="ECO:0000256" key="2">
    <source>
        <dbReference type="ARBA" id="ARBA00022980"/>
    </source>
</evidence>
<dbReference type="SMR" id="A0A482X243"/>
<dbReference type="InterPro" id="IPR047873">
    <property type="entry name" value="Ribosomal_uL16"/>
</dbReference>
<evidence type="ECO:0000256" key="3">
    <source>
        <dbReference type="ARBA" id="ARBA00023274"/>
    </source>
</evidence>
<comment type="similarity">
    <text evidence="1">Belongs to the universal ribosomal protein uL16 family.</text>
</comment>
<dbReference type="GO" id="GO:0005762">
    <property type="term" value="C:mitochondrial large ribosomal subunit"/>
    <property type="evidence" value="ECO:0007669"/>
    <property type="project" value="TreeGrafter"/>
</dbReference>
<dbReference type="CDD" id="cd01433">
    <property type="entry name" value="Ribosomal_L16_L10e"/>
    <property type="match status" value="1"/>
</dbReference>
<dbReference type="Pfam" id="PF00252">
    <property type="entry name" value="Ribosomal_L16"/>
    <property type="match status" value="1"/>
</dbReference>